<evidence type="ECO:0000313" key="4">
    <source>
        <dbReference type="Proteomes" id="UP000595046"/>
    </source>
</evidence>
<feature type="region of interest" description="Disordered" evidence="1">
    <location>
        <begin position="94"/>
        <end position="143"/>
    </location>
</feature>
<protein>
    <submittedName>
        <fullName evidence="3">Uncharacterized protein</fullName>
    </submittedName>
</protein>
<gene>
    <name evidence="3" type="ORF">G4Z16_14110</name>
</gene>
<keyword evidence="4" id="KW-1185">Reference proteome</keyword>
<dbReference type="RefSeq" id="WP_197351119.1">
    <property type="nucleotide sequence ID" value="NZ_CP048882.1"/>
</dbReference>
<feature type="compositionally biased region" description="Basic and acidic residues" evidence="1">
    <location>
        <begin position="129"/>
        <end position="143"/>
    </location>
</feature>
<reference evidence="4" key="1">
    <citation type="submission" date="2020-02" db="EMBL/GenBank/DDBJ databases">
        <title>Streptomyces sp. ASO4wet.</title>
        <authorList>
            <person name="Risdian C."/>
            <person name="Landwehr W."/>
            <person name="Schupp P."/>
            <person name="Wink J."/>
        </authorList>
    </citation>
    <scope>NUCLEOTIDE SEQUENCE [LARGE SCALE GENOMIC DNA]</scope>
    <source>
        <strain evidence="4">ASO4wet</strain>
    </source>
</reference>
<evidence type="ECO:0000313" key="3">
    <source>
        <dbReference type="EMBL" id="QPP07333.1"/>
    </source>
</evidence>
<feature type="compositionally biased region" description="Low complexity" evidence="1">
    <location>
        <begin position="96"/>
        <end position="115"/>
    </location>
</feature>
<evidence type="ECO:0000256" key="1">
    <source>
        <dbReference type="SAM" id="MobiDB-lite"/>
    </source>
</evidence>
<keyword evidence="2" id="KW-0812">Transmembrane</keyword>
<organism evidence="3 4">
    <name type="scientific">Streptomyces bathyalis</name>
    <dbReference type="NCBI Taxonomy" id="2710756"/>
    <lineage>
        <taxon>Bacteria</taxon>
        <taxon>Bacillati</taxon>
        <taxon>Actinomycetota</taxon>
        <taxon>Actinomycetes</taxon>
        <taxon>Kitasatosporales</taxon>
        <taxon>Streptomycetaceae</taxon>
        <taxon>Streptomyces</taxon>
    </lineage>
</organism>
<feature type="transmembrane region" description="Helical" evidence="2">
    <location>
        <begin position="12"/>
        <end position="34"/>
    </location>
</feature>
<dbReference type="KEGG" id="sbat:G4Z16_14110"/>
<keyword evidence="2" id="KW-0472">Membrane</keyword>
<keyword evidence="2" id="KW-1133">Transmembrane helix</keyword>
<proteinExistence type="predicted"/>
<sequence>MLSLATGRVQAWAGGILAVAATGGLAWYLASVGLDDASKWAGVLGLFVALAGVAISLVGLRRQSAPAGQSVTGSSVGGGVTQIQNTGNIQISHGRSAVASAPVPGPAAASPPAGGQSVTGSEVHGPIDQIRDAQGDVDIRQQP</sequence>
<accession>A0A7T1T6K1</accession>
<dbReference type="AlphaFoldDB" id="A0A7T1T6K1"/>
<name>A0A7T1T6K1_9ACTN</name>
<dbReference type="EMBL" id="CP048882">
    <property type="protein sequence ID" value="QPP07333.1"/>
    <property type="molecule type" value="Genomic_DNA"/>
</dbReference>
<feature type="transmembrane region" description="Helical" evidence="2">
    <location>
        <begin position="40"/>
        <end position="60"/>
    </location>
</feature>
<evidence type="ECO:0000256" key="2">
    <source>
        <dbReference type="SAM" id="Phobius"/>
    </source>
</evidence>
<dbReference type="Proteomes" id="UP000595046">
    <property type="component" value="Chromosome"/>
</dbReference>